<evidence type="ECO:0000313" key="1">
    <source>
        <dbReference type="Ensembl" id="ENSCCRP00020051956.1"/>
    </source>
</evidence>
<dbReference type="GO" id="GO:0005737">
    <property type="term" value="C:cytoplasm"/>
    <property type="evidence" value="ECO:0007669"/>
    <property type="project" value="TreeGrafter"/>
</dbReference>
<evidence type="ECO:0000313" key="2">
    <source>
        <dbReference type="Proteomes" id="UP000694701"/>
    </source>
</evidence>
<dbReference type="PANTHER" id="PTHR15032">
    <property type="entry name" value="N-ACYL-PHOSPHATIDYLETHANOLAMINE-HYDROLYZING PHOSPHOLIPASE D"/>
    <property type="match status" value="1"/>
</dbReference>
<accession>A0A8C2F8K9</accession>
<reference evidence="1" key="1">
    <citation type="submission" date="2025-08" db="UniProtKB">
        <authorList>
            <consortium name="Ensembl"/>
        </authorList>
    </citation>
    <scope>IDENTIFICATION</scope>
</reference>
<protein>
    <submittedName>
        <fullName evidence="1">Uncharacterized protein</fullName>
    </submittedName>
</protein>
<sequence length="73" mass="8433">MKSQHVEPEEAVQIHMDIKAKHHWSAQSWSHYLDPPARLCEATVNHGLNPDLFFTLHHGESRVINHEDMHSSS</sequence>
<dbReference type="Ensembl" id="ENSCCRT00020056589.1">
    <property type="protein sequence ID" value="ENSCCRP00020051956.1"/>
    <property type="gene ID" value="ENSCCRG00020023119.1"/>
</dbReference>
<name>A0A8C2F8K9_CYPCA</name>
<proteinExistence type="predicted"/>
<dbReference type="GO" id="GO:0070292">
    <property type="term" value="P:N-acylphosphatidylethanolamine metabolic process"/>
    <property type="evidence" value="ECO:0007669"/>
    <property type="project" value="TreeGrafter"/>
</dbReference>
<dbReference type="Gene3D" id="3.60.15.10">
    <property type="entry name" value="Ribonuclease Z/Hydroxyacylglutathione hydrolase-like"/>
    <property type="match status" value="1"/>
</dbReference>
<dbReference type="GO" id="GO:0070290">
    <property type="term" value="F:N-acylphosphatidylethanolamine-specific phospholipase D activity"/>
    <property type="evidence" value="ECO:0007669"/>
    <property type="project" value="TreeGrafter"/>
</dbReference>
<dbReference type="AlphaFoldDB" id="A0A8C2F8K9"/>
<dbReference type="PANTHER" id="PTHR15032:SF4">
    <property type="entry name" value="N-ACYL-PHOSPHATIDYLETHANOLAMINE-HYDROLYZING PHOSPHOLIPASE D"/>
    <property type="match status" value="1"/>
</dbReference>
<dbReference type="Proteomes" id="UP000694701">
    <property type="component" value="Unplaced"/>
</dbReference>
<dbReference type="GO" id="GO:0070291">
    <property type="term" value="P:N-acylethanolamine metabolic process"/>
    <property type="evidence" value="ECO:0007669"/>
    <property type="project" value="TreeGrafter"/>
</dbReference>
<dbReference type="InterPro" id="IPR036866">
    <property type="entry name" value="RibonucZ/Hydroxyglut_hydro"/>
</dbReference>
<organism evidence="1 2">
    <name type="scientific">Cyprinus carpio</name>
    <name type="common">Common carp</name>
    <dbReference type="NCBI Taxonomy" id="7962"/>
    <lineage>
        <taxon>Eukaryota</taxon>
        <taxon>Metazoa</taxon>
        <taxon>Chordata</taxon>
        <taxon>Craniata</taxon>
        <taxon>Vertebrata</taxon>
        <taxon>Euteleostomi</taxon>
        <taxon>Actinopterygii</taxon>
        <taxon>Neopterygii</taxon>
        <taxon>Teleostei</taxon>
        <taxon>Ostariophysi</taxon>
        <taxon>Cypriniformes</taxon>
        <taxon>Cyprinidae</taxon>
        <taxon>Cyprininae</taxon>
        <taxon>Cyprinus</taxon>
    </lineage>
</organism>